<sequence length="151" mass="17474">MDNRREMNWTPIKGYVLENYSRHKASTIFLPYKRYETGAPMRHLPSLEEVEIAIHNPKNSSAGSDVTTAELFKNFKTQHELQQCFPLTSAANWNAERIPTECGKNVATTDEYKPIMDHTNFNYIPQPIAAKIRRIYPGKDRFKVEDGDEHC</sequence>
<dbReference type="EnsemblMetazoa" id="MESCA008806-RA">
    <property type="protein sequence ID" value="MESCA008806-PA"/>
    <property type="gene ID" value="MESCA008806"/>
</dbReference>
<dbReference type="AlphaFoldDB" id="T1GY84"/>
<accession>T1GY84</accession>
<name>T1GY84_MEGSC</name>
<dbReference type="Proteomes" id="UP000015102">
    <property type="component" value="Unassembled WGS sequence"/>
</dbReference>
<dbReference type="EMBL" id="CAQQ02388312">
    <property type="status" value="NOT_ANNOTATED_CDS"/>
    <property type="molecule type" value="Genomic_DNA"/>
</dbReference>
<evidence type="ECO:0000313" key="2">
    <source>
        <dbReference type="Proteomes" id="UP000015102"/>
    </source>
</evidence>
<organism evidence="1 2">
    <name type="scientific">Megaselia scalaris</name>
    <name type="common">Humpbacked fly</name>
    <name type="synonym">Phora scalaris</name>
    <dbReference type="NCBI Taxonomy" id="36166"/>
    <lineage>
        <taxon>Eukaryota</taxon>
        <taxon>Metazoa</taxon>
        <taxon>Ecdysozoa</taxon>
        <taxon>Arthropoda</taxon>
        <taxon>Hexapoda</taxon>
        <taxon>Insecta</taxon>
        <taxon>Pterygota</taxon>
        <taxon>Neoptera</taxon>
        <taxon>Endopterygota</taxon>
        <taxon>Diptera</taxon>
        <taxon>Brachycera</taxon>
        <taxon>Muscomorpha</taxon>
        <taxon>Platypezoidea</taxon>
        <taxon>Phoridae</taxon>
        <taxon>Megaseliini</taxon>
        <taxon>Megaselia</taxon>
    </lineage>
</organism>
<dbReference type="HOGENOM" id="CLU_1736030_0_0_1"/>
<proteinExistence type="predicted"/>
<reference evidence="1" key="2">
    <citation type="submission" date="2015-06" db="UniProtKB">
        <authorList>
            <consortium name="EnsemblMetazoa"/>
        </authorList>
    </citation>
    <scope>IDENTIFICATION</scope>
</reference>
<evidence type="ECO:0000313" key="1">
    <source>
        <dbReference type="EnsemblMetazoa" id="MESCA008806-PA"/>
    </source>
</evidence>
<reference evidence="2" key="1">
    <citation type="submission" date="2013-02" db="EMBL/GenBank/DDBJ databases">
        <authorList>
            <person name="Hughes D."/>
        </authorList>
    </citation>
    <scope>NUCLEOTIDE SEQUENCE</scope>
    <source>
        <strain>Durham</strain>
        <strain evidence="2">NC isolate 2 -- Noor lab</strain>
    </source>
</reference>
<protein>
    <submittedName>
        <fullName evidence="1">Uncharacterized protein</fullName>
    </submittedName>
</protein>
<keyword evidence="2" id="KW-1185">Reference proteome</keyword>